<sequence length="245" mass="25638">MRPLALASLAFGLWVGCAREDALTVFASASAADAAQDLAEAFEGKTRISPGATSALARQIDAGAPASVALLVGDEWVDWLGSRQRLSGEPIEVSRGALAVVVPARDSAWASLRPLARVERLALADPAHVPAGRFAQAALERAGLWRGVSSRVIPFADVRAALGAVASGRADAAVVYQTDARLSNRVRTAALFPDSLVAPIVYRCAVVAGSGREAEGEAFCAHARASGETWRRRGFRAVQKTPADL</sequence>
<dbReference type="GO" id="GO:0015689">
    <property type="term" value="P:molybdate ion transport"/>
    <property type="evidence" value="ECO:0007669"/>
    <property type="project" value="InterPro"/>
</dbReference>
<dbReference type="GO" id="GO:0046872">
    <property type="term" value="F:metal ion binding"/>
    <property type="evidence" value="ECO:0007669"/>
    <property type="project" value="UniProtKB-KW"/>
</dbReference>
<dbReference type="AlphaFoldDB" id="A0A259TZZ6"/>
<comment type="caution">
    <text evidence="7">The sequence shown here is derived from an EMBL/GenBank/DDBJ whole genome shotgun (WGS) entry which is preliminary data.</text>
</comment>
<keyword evidence="8" id="KW-1185">Reference proteome</keyword>
<evidence type="ECO:0000256" key="3">
    <source>
        <dbReference type="ARBA" id="ARBA00022723"/>
    </source>
</evidence>
<dbReference type="GO" id="GO:0030973">
    <property type="term" value="F:molybdate ion binding"/>
    <property type="evidence" value="ECO:0007669"/>
    <property type="project" value="TreeGrafter"/>
</dbReference>
<evidence type="ECO:0000256" key="1">
    <source>
        <dbReference type="ARBA" id="ARBA00009175"/>
    </source>
</evidence>
<comment type="similarity">
    <text evidence="1">Belongs to the bacterial solute-binding protein ModA family.</text>
</comment>
<dbReference type="SUPFAM" id="SSF53850">
    <property type="entry name" value="Periplasmic binding protein-like II"/>
    <property type="match status" value="1"/>
</dbReference>
<evidence type="ECO:0000313" key="8">
    <source>
        <dbReference type="Proteomes" id="UP000216446"/>
    </source>
</evidence>
<dbReference type="InterPro" id="IPR050682">
    <property type="entry name" value="ModA/WtpA"/>
</dbReference>
<organism evidence="7 8">
    <name type="scientific">Rubricoccus marinus</name>
    <dbReference type="NCBI Taxonomy" id="716817"/>
    <lineage>
        <taxon>Bacteria</taxon>
        <taxon>Pseudomonadati</taxon>
        <taxon>Rhodothermota</taxon>
        <taxon>Rhodothermia</taxon>
        <taxon>Rhodothermales</taxon>
        <taxon>Rubricoccaceae</taxon>
        <taxon>Rubricoccus</taxon>
    </lineage>
</organism>
<dbReference type="PIRSF" id="PIRSF004846">
    <property type="entry name" value="ModA"/>
    <property type="match status" value="1"/>
</dbReference>
<evidence type="ECO:0000256" key="4">
    <source>
        <dbReference type="ARBA" id="ARBA00022729"/>
    </source>
</evidence>
<dbReference type="Gene3D" id="3.40.190.10">
    <property type="entry name" value="Periplasmic binding protein-like II"/>
    <property type="match status" value="2"/>
</dbReference>
<evidence type="ECO:0000313" key="7">
    <source>
        <dbReference type="EMBL" id="OZC03134.1"/>
    </source>
</evidence>
<dbReference type="InParanoid" id="A0A259TZZ6"/>
<dbReference type="PROSITE" id="PS51257">
    <property type="entry name" value="PROKAR_LIPOPROTEIN"/>
    <property type="match status" value="1"/>
</dbReference>
<reference evidence="7 8" key="1">
    <citation type="submission" date="2016-11" db="EMBL/GenBank/DDBJ databases">
        <title>Study of marine rhodopsin-containing bacteria.</title>
        <authorList>
            <person name="Yoshizawa S."/>
            <person name="Kumagai Y."/>
            <person name="Kogure K."/>
        </authorList>
    </citation>
    <scope>NUCLEOTIDE SEQUENCE [LARGE SCALE GENOMIC DNA]</scope>
    <source>
        <strain evidence="7 8">SG-29</strain>
    </source>
</reference>
<dbReference type="NCBIfam" id="TIGR01256">
    <property type="entry name" value="modA"/>
    <property type="match status" value="1"/>
</dbReference>
<evidence type="ECO:0000256" key="5">
    <source>
        <dbReference type="ARBA" id="ARBA00062515"/>
    </source>
</evidence>
<keyword evidence="2 6" id="KW-0500">Molybdenum</keyword>
<feature type="binding site" evidence="6">
    <location>
        <position position="131"/>
    </location>
    <ligand>
        <name>molybdate</name>
        <dbReference type="ChEBI" id="CHEBI:36264"/>
    </ligand>
</feature>
<dbReference type="PANTHER" id="PTHR30632">
    <property type="entry name" value="MOLYBDATE-BINDING PERIPLASMIC PROTEIN"/>
    <property type="match status" value="1"/>
</dbReference>
<dbReference type="PANTHER" id="PTHR30632:SF0">
    <property type="entry name" value="SULFATE-BINDING PROTEIN"/>
    <property type="match status" value="1"/>
</dbReference>
<gene>
    <name evidence="7" type="ORF">BSZ36_09205</name>
</gene>
<evidence type="ECO:0000256" key="2">
    <source>
        <dbReference type="ARBA" id="ARBA00022505"/>
    </source>
</evidence>
<dbReference type="FunCoup" id="A0A259TZZ6">
    <property type="interactions" value="163"/>
</dbReference>
<dbReference type="FunFam" id="3.40.190.10:FF:000035">
    <property type="entry name" value="Molybdate ABC transporter substrate-binding protein"/>
    <property type="match status" value="1"/>
</dbReference>
<dbReference type="EMBL" id="MQWB01000001">
    <property type="protein sequence ID" value="OZC03134.1"/>
    <property type="molecule type" value="Genomic_DNA"/>
</dbReference>
<feature type="binding site" evidence="6">
    <location>
        <position position="53"/>
    </location>
    <ligand>
        <name>molybdate</name>
        <dbReference type="ChEBI" id="CHEBI:36264"/>
    </ligand>
</feature>
<dbReference type="InterPro" id="IPR005950">
    <property type="entry name" value="ModA"/>
</dbReference>
<dbReference type="Proteomes" id="UP000216446">
    <property type="component" value="Unassembled WGS sequence"/>
</dbReference>
<feature type="binding site" evidence="6">
    <location>
        <position position="30"/>
    </location>
    <ligand>
        <name>molybdate</name>
        <dbReference type="ChEBI" id="CHEBI:36264"/>
    </ligand>
</feature>
<keyword evidence="3 6" id="KW-0479">Metal-binding</keyword>
<protein>
    <submittedName>
        <fullName evidence="7">Molybdate ABC transporter substrate-binding protein</fullName>
    </submittedName>
</protein>
<accession>A0A259TZZ6</accession>
<proteinExistence type="inferred from homology"/>
<evidence type="ECO:0000256" key="6">
    <source>
        <dbReference type="PIRSR" id="PIRSR004846-1"/>
    </source>
</evidence>
<feature type="binding site" evidence="6">
    <location>
        <position position="176"/>
    </location>
    <ligand>
        <name>molybdate</name>
        <dbReference type="ChEBI" id="CHEBI:36264"/>
    </ligand>
</feature>
<dbReference type="Pfam" id="PF13531">
    <property type="entry name" value="SBP_bac_11"/>
    <property type="match status" value="1"/>
</dbReference>
<keyword evidence="4" id="KW-0732">Signal</keyword>
<name>A0A259TZZ6_9BACT</name>
<dbReference type="GO" id="GO:1901359">
    <property type="term" value="F:tungstate binding"/>
    <property type="evidence" value="ECO:0007669"/>
    <property type="project" value="UniProtKB-ARBA"/>
</dbReference>
<feature type="binding site" evidence="6">
    <location>
        <position position="158"/>
    </location>
    <ligand>
        <name>molybdate</name>
        <dbReference type="ChEBI" id="CHEBI:36264"/>
    </ligand>
</feature>
<comment type="subunit">
    <text evidence="5">The complex is composed of two ATP-binding proteins (ModC), two transmembrane proteins (ModB) and a solute-binding protein (ModA).</text>
</comment>